<evidence type="ECO:0000313" key="2">
    <source>
        <dbReference type="EMBL" id="KKT11716.1"/>
    </source>
</evidence>
<proteinExistence type="predicted"/>
<name>A0A0G1ENT0_9BACT</name>
<reference evidence="2 3" key="1">
    <citation type="journal article" date="2015" name="Nature">
        <title>rRNA introns, odd ribosomes, and small enigmatic genomes across a large radiation of phyla.</title>
        <authorList>
            <person name="Brown C.T."/>
            <person name="Hug L.A."/>
            <person name="Thomas B.C."/>
            <person name="Sharon I."/>
            <person name="Castelle C.J."/>
            <person name="Singh A."/>
            <person name="Wilkins M.J."/>
            <person name="Williams K.H."/>
            <person name="Banfield J.F."/>
        </authorList>
    </citation>
    <scope>NUCLEOTIDE SEQUENCE [LARGE SCALE GENOMIC DNA]</scope>
</reference>
<dbReference type="AlphaFoldDB" id="A0A0G1ENT0"/>
<keyword evidence="1" id="KW-0812">Transmembrane</keyword>
<gene>
    <name evidence="2" type="ORF">UV91_C0002G0010</name>
</gene>
<comment type="caution">
    <text evidence="2">The sequence shown here is derived from an EMBL/GenBank/DDBJ whole genome shotgun (WGS) entry which is preliminary data.</text>
</comment>
<accession>A0A0G1ENT0</accession>
<sequence>MITPKIRNIVIFASIGTVLVLIYIFFIRQPSPPPTLISSSSNGVALDTSVFDQNSSVARDFLTLLLNVKNIKLNDAIFADNAFASLRDSSIVITQDTVEGRPNPFAPFGTDNLSEPIIEEPIAEEEESVPPVQP</sequence>
<keyword evidence="1" id="KW-0472">Membrane</keyword>
<feature type="transmembrane region" description="Helical" evidence="1">
    <location>
        <begin position="6"/>
        <end position="26"/>
    </location>
</feature>
<dbReference type="Proteomes" id="UP000033907">
    <property type="component" value="Unassembled WGS sequence"/>
</dbReference>
<evidence type="ECO:0000256" key="1">
    <source>
        <dbReference type="SAM" id="Phobius"/>
    </source>
</evidence>
<keyword evidence="1" id="KW-1133">Transmembrane helix</keyword>
<protein>
    <submittedName>
        <fullName evidence="2">Uncharacterized protein</fullName>
    </submittedName>
</protein>
<evidence type="ECO:0000313" key="3">
    <source>
        <dbReference type="Proteomes" id="UP000033907"/>
    </source>
</evidence>
<organism evidence="2 3">
    <name type="scientific">Candidatus Nomurabacteria bacterium GW2011_GWF2_43_24</name>
    <dbReference type="NCBI Taxonomy" id="1618778"/>
    <lineage>
        <taxon>Bacteria</taxon>
        <taxon>Candidatus Nomuraibacteriota</taxon>
    </lineage>
</organism>
<dbReference type="EMBL" id="LCGH01000002">
    <property type="protein sequence ID" value="KKT11716.1"/>
    <property type="molecule type" value="Genomic_DNA"/>
</dbReference>